<evidence type="ECO:0000256" key="3">
    <source>
        <dbReference type="ARBA" id="ARBA00010136"/>
    </source>
</evidence>
<proteinExistence type="inferred from homology"/>
<dbReference type="GO" id="GO:0005737">
    <property type="term" value="C:cytoplasm"/>
    <property type="evidence" value="ECO:0007669"/>
    <property type="project" value="TreeGrafter"/>
</dbReference>
<comment type="catalytic activity">
    <reaction evidence="1">
        <text>Release of an N-terminal amino acid, Xaa-|-Yaa- from a peptide, amide or arylamide. Xaa is preferably Ala, but may be most amino acids including Pro (slow action). When a terminal hydrophobic residue is followed by a prolyl residue, the two may be released as an intact Xaa-Pro dipeptide.</text>
        <dbReference type="EC" id="3.4.11.2"/>
    </reaction>
</comment>
<evidence type="ECO:0000259" key="16">
    <source>
        <dbReference type="Pfam" id="PF17900"/>
    </source>
</evidence>
<dbReference type="Proteomes" id="UP000240542">
    <property type="component" value="Unassembled WGS sequence"/>
</dbReference>
<dbReference type="OrthoDB" id="100605at2"/>
<evidence type="ECO:0000256" key="6">
    <source>
        <dbReference type="ARBA" id="ARBA00022438"/>
    </source>
</evidence>
<dbReference type="SUPFAM" id="SSF55486">
    <property type="entry name" value="Metalloproteases ('zincins'), catalytic domain"/>
    <property type="match status" value="1"/>
</dbReference>
<dbReference type="Gene3D" id="2.60.40.1730">
    <property type="entry name" value="tricorn interacting facor f3 domain"/>
    <property type="match status" value="1"/>
</dbReference>
<feature type="domain" description="Peptidase M1 membrane alanine aminopeptidase" evidence="14">
    <location>
        <begin position="228"/>
        <end position="441"/>
    </location>
</feature>
<dbReference type="InterPro" id="IPR012778">
    <property type="entry name" value="Pept_M1_aminopeptidase"/>
</dbReference>
<dbReference type="RefSeq" id="WP_106580996.1">
    <property type="nucleotide sequence ID" value="NZ_PYGA01000001.1"/>
</dbReference>
<evidence type="ECO:0000256" key="1">
    <source>
        <dbReference type="ARBA" id="ARBA00000098"/>
    </source>
</evidence>
<dbReference type="Gene3D" id="1.10.390.10">
    <property type="entry name" value="Neutral Protease Domain 2"/>
    <property type="match status" value="1"/>
</dbReference>
<dbReference type="GO" id="GO:0070006">
    <property type="term" value="F:metalloaminopeptidase activity"/>
    <property type="evidence" value="ECO:0007669"/>
    <property type="project" value="TreeGrafter"/>
</dbReference>
<evidence type="ECO:0000256" key="12">
    <source>
        <dbReference type="ARBA" id="ARBA00029811"/>
    </source>
</evidence>
<feature type="domain" description="ERAP1-like C-terminal" evidence="15">
    <location>
        <begin position="523"/>
        <end position="833"/>
    </location>
</feature>
<comment type="similarity">
    <text evidence="3">Belongs to the peptidase M1 family.</text>
</comment>
<name>A0A2P8DUC1_9ACTN</name>
<evidence type="ECO:0000259" key="15">
    <source>
        <dbReference type="Pfam" id="PF11838"/>
    </source>
</evidence>
<dbReference type="GO" id="GO:0043171">
    <property type="term" value="P:peptide catabolic process"/>
    <property type="evidence" value="ECO:0007669"/>
    <property type="project" value="TreeGrafter"/>
</dbReference>
<evidence type="ECO:0000256" key="2">
    <source>
        <dbReference type="ARBA" id="ARBA00001947"/>
    </source>
</evidence>
<evidence type="ECO:0000313" key="17">
    <source>
        <dbReference type="EMBL" id="PSL00818.1"/>
    </source>
</evidence>
<comment type="cofactor">
    <cofactor evidence="2">
        <name>Zn(2+)</name>
        <dbReference type="ChEBI" id="CHEBI:29105"/>
    </cofactor>
</comment>
<keyword evidence="9" id="KW-0378">Hydrolase</keyword>
<dbReference type="InterPro" id="IPR045357">
    <property type="entry name" value="Aminopeptidase_N-like_N"/>
</dbReference>
<keyword evidence="8" id="KW-0479">Metal-binding</keyword>
<dbReference type="PRINTS" id="PR00756">
    <property type="entry name" value="ALADIPTASE"/>
</dbReference>
<dbReference type="AlphaFoldDB" id="A0A2P8DUC1"/>
<keyword evidence="7" id="KW-0645">Protease</keyword>
<dbReference type="Pfam" id="PF11838">
    <property type="entry name" value="ERAP1_C"/>
    <property type="match status" value="1"/>
</dbReference>
<keyword evidence="10" id="KW-0862">Zinc</keyword>
<reference evidence="17 18" key="1">
    <citation type="submission" date="2018-03" db="EMBL/GenBank/DDBJ databases">
        <title>Genomic Encyclopedia of Archaeal and Bacterial Type Strains, Phase II (KMG-II): from individual species to whole genera.</title>
        <authorList>
            <person name="Goeker M."/>
        </authorList>
    </citation>
    <scope>NUCLEOTIDE SEQUENCE [LARGE SCALE GENOMIC DNA]</scope>
    <source>
        <strain evidence="17 18">DSM 45312</strain>
    </source>
</reference>
<keyword evidence="18" id="KW-1185">Reference proteome</keyword>
<dbReference type="CDD" id="cd09602">
    <property type="entry name" value="M1_APN"/>
    <property type="match status" value="1"/>
</dbReference>
<dbReference type="InterPro" id="IPR001930">
    <property type="entry name" value="Peptidase_M1"/>
</dbReference>
<keyword evidence="6 17" id="KW-0031">Aminopeptidase</keyword>
<dbReference type="InterPro" id="IPR042097">
    <property type="entry name" value="Aminopeptidase_N-like_N_sf"/>
</dbReference>
<feature type="domain" description="Aminopeptidase N-like N-terminal" evidence="16">
    <location>
        <begin position="22"/>
        <end position="190"/>
    </location>
</feature>
<evidence type="ECO:0000256" key="9">
    <source>
        <dbReference type="ARBA" id="ARBA00022801"/>
    </source>
</evidence>
<evidence type="ECO:0000256" key="4">
    <source>
        <dbReference type="ARBA" id="ARBA00012564"/>
    </source>
</evidence>
<dbReference type="GO" id="GO:0016020">
    <property type="term" value="C:membrane"/>
    <property type="evidence" value="ECO:0007669"/>
    <property type="project" value="TreeGrafter"/>
</dbReference>
<sequence length="846" mass="93492">MAGNLTRDEARERARILDVASYNVTLDLTTGDQTFASTTVVRFDCAEPGAATFIDLVAPSVHRATLNGVDLDPAEVFDGGRITLPGLAAQNELTVVADAAYMRTGEGLHRFVDPVDAKTYLYTQFETSDAHRMYTCFDQPDLKAEFELTVLAPADYEVVSNNAPDVERAATDGEGVRWHFPPTKVLSTYITALIAGPYHVVRDEHDGIPLGLYCRASLAEHLDADALFELTKQGFDFYHGLFDLDYPFGKYDQLFVPEFNAGAMENAGAVTFLEDYVFRSRVTDAHYERRAETILHEMAHMWFGDLVTMRWWDDLWLNESFATYASVYCQANATKWTDAWTTFANVEKAWALRQDQLPSTHPIAADIPDMQAVEVNFDGITYAKGASVLKQLVAYVGTDAFFAGVREYFKKHAYGNTELRDLLVELEAASGRDLAPWSREWLETAGMNTMRADFEVDAEGAFTSFRIRQEAAADHPTLRSHRLAIGLYDRTDSGIQRRERVELDVTGESTDVPQLVGTARPDLVLINDDDLTFTKIRLDERSLRTVVDGVGEISASLPRALCFSAAWDMTRDAEMTARDYVRLVASGIGGVSDVSVAQTLLRQAVSALYNYADPEWRPTGFALLADRLRDLLTAAEPGGDLQLAYAQAFAGAAVSGEHLSLVQGLLDGALTVDGLEIDTDLRWTLLRRLVAQGQAGEKEITAELAADPTATGERAAAGCRAAVPTAEAKAWTWDRIQSAKEMANAEFRATLVGFVEPAHSELLRPYVDPYFALLGEAWQNWTGEFAQTLAEVAYPSTLIEEETLRRTDAYIEAENPPPALRRLLVEGRAGVERALKARTKDAEAAD</sequence>
<dbReference type="GO" id="GO:0042277">
    <property type="term" value="F:peptide binding"/>
    <property type="evidence" value="ECO:0007669"/>
    <property type="project" value="TreeGrafter"/>
</dbReference>
<evidence type="ECO:0000256" key="10">
    <source>
        <dbReference type="ARBA" id="ARBA00022833"/>
    </source>
</evidence>
<evidence type="ECO:0000256" key="11">
    <source>
        <dbReference type="ARBA" id="ARBA00023049"/>
    </source>
</evidence>
<keyword evidence="11" id="KW-0482">Metalloprotease</keyword>
<evidence type="ECO:0000256" key="5">
    <source>
        <dbReference type="ARBA" id="ARBA00015611"/>
    </source>
</evidence>
<dbReference type="SUPFAM" id="SSF63737">
    <property type="entry name" value="Leukotriene A4 hydrolase N-terminal domain"/>
    <property type="match status" value="1"/>
</dbReference>
<dbReference type="GO" id="GO:0006508">
    <property type="term" value="P:proteolysis"/>
    <property type="evidence" value="ECO:0007669"/>
    <property type="project" value="UniProtKB-KW"/>
</dbReference>
<protein>
    <recommendedName>
        <fullName evidence="5">Aminopeptidase N</fullName>
        <ecNumber evidence="4">3.4.11.2</ecNumber>
    </recommendedName>
    <alternativeName>
        <fullName evidence="12">Alanine aminopeptidase</fullName>
    </alternativeName>
    <alternativeName>
        <fullName evidence="13">Lysyl aminopeptidase</fullName>
    </alternativeName>
</protein>
<dbReference type="Pfam" id="PF01433">
    <property type="entry name" value="Peptidase_M1"/>
    <property type="match status" value="1"/>
</dbReference>
<dbReference type="PANTHER" id="PTHR11533:SF174">
    <property type="entry name" value="PUROMYCIN-SENSITIVE AMINOPEPTIDASE-RELATED"/>
    <property type="match status" value="1"/>
</dbReference>
<organism evidence="17 18">
    <name type="scientific">Murinocardiopsis flavida</name>
    <dbReference type="NCBI Taxonomy" id="645275"/>
    <lineage>
        <taxon>Bacteria</taxon>
        <taxon>Bacillati</taxon>
        <taxon>Actinomycetota</taxon>
        <taxon>Actinomycetes</taxon>
        <taxon>Streptosporangiales</taxon>
        <taxon>Nocardiopsidaceae</taxon>
        <taxon>Murinocardiopsis</taxon>
    </lineage>
</organism>
<dbReference type="InterPro" id="IPR024571">
    <property type="entry name" value="ERAP1-like_C_dom"/>
</dbReference>
<dbReference type="GO" id="GO:0016285">
    <property type="term" value="F:alanyl aminopeptidase activity"/>
    <property type="evidence" value="ECO:0007669"/>
    <property type="project" value="UniProtKB-EC"/>
</dbReference>
<evidence type="ECO:0000313" key="18">
    <source>
        <dbReference type="Proteomes" id="UP000240542"/>
    </source>
</evidence>
<evidence type="ECO:0000259" key="14">
    <source>
        <dbReference type="Pfam" id="PF01433"/>
    </source>
</evidence>
<dbReference type="Pfam" id="PF17900">
    <property type="entry name" value="Peptidase_M1_N"/>
    <property type="match status" value="1"/>
</dbReference>
<dbReference type="EC" id="3.4.11.2" evidence="4"/>
<accession>A0A2P8DUC1</accession>
<dbReference type="GO" id="GO:0005615">
    <property type="term" value="C:extracellular space"/>
    <property type="evidence" value="ECO:0007669"/>
    <property type="project" value="TreeGrafter"/>
</dbReference>
<dbReference type="InterPro" id="IPR014782">
    <property type="entry name" value="Peptidase_M1_dom"/>
</dbReference>
<comment type="caution">
    <text evidence="17">The sequence shown here is derived from an EMBL/GenBank/DDBJ whole genome shotgun (WGS) entry which is preliminary data.</text>
</comment>
<evidence type="ECO:0000256" key="7">
    <source>
        <dbReference type="ARBA" id="ARBA00022670"/>
    </source>
</evidence>
<evidence type="ECO:0000256" key="13">
    <source>
        <dbReference type="ARBA" id="ARBA00031533"/>
    </source>
</evidence>
<dbReference type="InterPro" id="IPR027268">
    <property type="entry name" value="Peptidase_M4/M1_CTD_sf"/>
</dbReference>
<gene>
    <name evidence="17" type="ORF">CLV63_101296</name>
</gene>
<dbReference type="EMBL" id="PYGA01000001">
    <property type="protein sequence ID" value="PSL00818.1"/>
    <property type="molecule type" value="Genomic_DNA"/>
</dbReference>
<evidence type="ECO:0000256" key="8">
    <source>
        <dbReference type="ARBA" id="ARBA00022723"/>
    </source>
</evidence>
<dbReference type="NCBIfam" id="TIGR02412">
    <property type="entry name" value="pepN_strep_liv"/>
    <property type="match status" value="1"/>
</dbReference>
<dbReference type="FunFam" id="1.10.390.10:FF:000004">
    <property type="entry name" value="Aminopeptidase N"/>
    <property type="match status" value="1"/>
</dbReference>
<dbReference type="InterPro" id="IPR050344">
    <property type="entry name" value="Peptidase_M1_aminopeptidases"/>
</dbReference>
<dbReference type="FunFam" id="2.60.40.1730:FF:000010">
    <property type="entry name" value="Putative aminopeptidase N"/>
    <property type="match status" value="1"/>
</dbReference>
<dbReference type="PANTHER" id="PTHR11533">
    <property type="entry name" value="PROTEASE M1 ZINC METALLOPROTEASE"/>
    <property type="match status" value="1"/>
</dbReference>
<dbReference type="GO" id="GO:0008270">
    <property type="term" value="F:zinc ion binding"/>
    <property type="evidence" value="ECO:0007669"/>
    <property type="project" value="InterPro"/>
</dbReference>